<protein>
    <submittedName>
        <fullName evidence="2">Uncharacterized protein</fullName>
    </submittedName>
</protein>
<sequence length="55" mass="5869">MVLTLPHPTLGDLGVPGSPVRLSEPTEPRREVPLGLGADQDDVFTDYVRARGGGR</sequence>
<evidence type="ECO:0000313" key="3">
    <source>
        <dbReference type="Proteomes" id="UP000465785"/>
    </source>
</evidence>
<reference evidence="2 3" key="1">
    <citation type="journal article" date="2019" name="Emerg. Microbes Infect.">
        <title>Comprehensive subspecies identification of 175 nontuberculous mycobacteria species based on 7547 genomic profiles.</title>
        <authorList>
            <person name="Matsumoto Y."/>
            <person name="Kinjo T."/>
            <person name="Motooka D."/>
            <person name="Nabeya D."/>
            <person name="Jung N."/>
            <person name="Uechi K."/>
            <person name="Horii T."/>
            <person name="Iida T."/>
            <person name="Fujita J."/>
            <person name="Nakamura S."/>
        </authorList>
    </citation>
    <scope>NUCLEOTIDE SEQUENCE [LARGE SCALE GENOMIC DNA]</scope>
    <source>
        <strain evidence="2 3">JCM 6399</strain>
    </source>
</reference>
<dbReference type="RefSeq" id="WP_163728116.1">
    <property type="nucleotide sequence ID" value="NZ_AP022601.1"/>
</dbReference>
<evidence type="ECO:0000256" key="1">
    <source>
        <dbReference type="SAM" id="MobiDB-lite"/>
    </source>
</evidence>
<dbReference type="AlphaFoldDB" id="A0A9W4B6M7"/>
<dbReference type="EMBL" id="AP022601">
    <property type="protein sequence ID" value="BBY91880.1"/>
    <property type="molecule type" value="Genomic_DNA"/>
</dbReference>
<organism evidence="2 3">
    <name type="scientific">Mycobacterium gallinarum</name>
    <dbReference type="NCBI Taxonomy" id="39689"/>
    <lineage>
        <taxon>Bacteria</taxon>
        <taxon>Bacillati</taxon>
        <taxon>Actinomycetota</taxon>
        <taxon>Actinomycetes</taxon>
        <taxon>Mycobacteriales</taxon>
        <taxon>Mycobacteriaceae</taxon>
        <taxon>Mycobacterium</taxon>
    </lineage>
</organism>
<keyword evidence="3" id="KW-1185">Reference proteome</keyword>
<feature type="region of interest" description="Disordered" evidence="1">
    <location>
        <begin position="1"/>
        <end position="37"/>
    </location>
</feature>
<gene>
    <name evidence="2" type="ORF">MGALJ_15490</name>
</gene>
<dbReference type="Proteomes" id="UP000465785">
    <property type="component" value="Chromosome"/>
</dbReference>
<proteinExistence type="predicted"/>
<dbReference type="KEGG" id="mgau:MGALJ_15490"/>
<name>A0A9W4B6M7_9MYCO</name>
<accession>A0A9W4B6M7</accession>
<evidence type="ECO:0000313" key="2">
    <source>
        <dbReference type="EMBL" id="BBY91880.1"/>
    </source>
</evidence>